<gene>
    <name evidence="7" type="ORF">HGA05_01960</name>
</gene>
<dbReference type="InterPro" id="IPR051923">
    <property type="entry name" value="Glycosyl_Hydrolase_39"/>
</dbReference>
<dbReference type="PANTHER" id="PTHR12631:SF10">
    <property type="entry name" value="BETA-XYLOSIDASE-LIKE PROTEIN-RELATED"/>
    <property type="match status" value="1"/>
</dbReference>
<dbReference type="InterPro" id="IPR017853">
    <property type="entry name" value="GH"/>
</dbReference>
<dbReference type="GO" id="GO:0000272">
    <property type="term" value="P:polysaccharide catabolic process"/>
    <property type="evidence" value="ECO:0007669"/>
    <property type="project" value="InterPro"/>
</dbReference>
<dbReference type="RefSeq" id="WP_006372663.1">
    <property type="nucleotide sequence ID" value="NZ_JAAXPC010000001.1"/>
</dbReference>
<evidence type="ECO:0000259" key="6">
    <source>
        <dbReference type="Pfam" id="PF00150"/>
    </source>
</evidence>
<proteinExistence type="inferred from homology"/>
<reference evidence="7 8" key="1">
    <citation type="submission" date="2020-04" db="EMBL/GenBank/DDBJ databases">
        <title>MicrobeNet Type strains.</title>
        <authorList>
            <person name="Nicholson A.C."/>
        </authorList>
    </citation>
    <scope>NUCLEOTIDE SEQUENCE [LARGE SCALE GENOMIC DNA]</scope>
    <source>
        <strain evidence="7 8">ATCC BAA-14</strain>
    </source>
</reference>
<comment type="similarity">
    <text evidence="3">Belongs to the glycosyl hydrolase 5 (cellulase A) family.</text>
</comment>
<feature type="compositionally biased region" description="Low complexity" evidence="4">
    <location>
        <begin position="231"/>
        <end position="257"/>
    </location>
</feature>
<dbReference type="AlphaFoldDB" id="A0A846WFV8"/>
<accession>A0A846WFV8</accession>
<evidence type="ECO:0000256" key="3">
    <source>
        <dbReference type="RuleBase" id="RU361153"/>
    </source>
</evidence>
<comment type="caution">
    <text evidence="7">The sequence shown here is derived from an EMBL/GenBank/DDBJ whole genome shotgun (WGS) entry which is preliminary data.</text>
</comment>
<dbReference type="SUPFAM" id="SSF51445">
    <property type="entry name" value="(Trans)glycosidases"/>
    <property type="match status" value="1"/>
</dbReference>
<keyword evidence="2 3" id="KW-0326">Glycosidase</keyword>
<feature type="compositionally biased region" description="Gly residues" evidence="4">
    <location>
        <begin position="258"/>
        <end position="278"/>
    </location>
</feature>
<evidence type="ECO:0000256" key="5">
    <source>
        <dbReference type="SAM" id="Phobius"/>
    </source>
</evidence>
<dbReference type="InterPro" id="IPR001547">
    <property type="entry name" value="Glyco_hydro_5"/>
</dbReference>
<evidence type="ECO:0000313" key="8">
    <source>
        <dbReference type="Proteomes" id="UP000563898"/>
    </source>
</evidence>
<dbReference type="GO" id="GO:0004553">
    <property type="term" value="F:hydrolase activity, hydrolyzing O-glycosyl compounds"/>
    <property type="evidence" value="ECO:0007669"/>
    <property type="project" value="InterPro"/>
</dbReference>
<keyword evidence="1 3" id="KW-0378">Hydrolase</keyword>
<keyword evidence="5" id="KW-0472">Membrane</keyword>
<evidence type="ECO:0000256" key="1">
    <source>
        <dbReference type="ARBA" id="ARBA00022801"/>
    </source>
</evidence>
<evidence type="ECO:0000256" key="2">
    <source>
        <dbReference type="ARBA" id="ARBA00023295"/>
    </source>
</evidence>
<keyword evidence="5" id="KW-1133">Transmembrane helix</keyword>
<dbReference type="EMBL" id="JAAXPC010000001">
    <property type="protein sequence ID" value="NKY00348.1"/>
    <property type="molecule type" value="Genomic_DNA"/>
</dbReference>
<dbReference type="PANTHER" id="PTHR12631">
    <property type="entry name" value="ALPHA-L-IDURONIDASE"/>
    <property type="match status" value="1"/>
</dbReference>
<name>A0A846WFV8_9ACTN</name>
<feature type="compositionally biased region" description="Low complexity" evidence="4">
    <location>
        <begin position="279"/>
        <end position="306"/>
    </location>
</feature>
<feature type="transmembrane region" description="Helical" evidence="5">
    <location>
        <begin position="12"/>
        <end position="33"/>
    </location>
</feature>
<sequence>MHALATPLARRIGAGVLAVGIAGTMVGATMWSLPSAEPATTTNLQVALSSVAEEPTQLGVTDDQIYRMSDAQLNATLDDLQALGVTDLRVGAPLSFLHQDGDGWARLDAIVDGARARGMTVVIVASLNSPWTPSSGPAASSPAEFANFAKLLASRYRGKVAGYEVWNEVGTTISAFVPADVLQDLLDAASAAIQAADPGALVRTQQVLSLLLPTPSAPVPDVVQTVVPMPSSAPVVPSAAPAAPAPETTPDTDATQTPGGGDGAGGGDAGGGDAGGGATSTTATATPSETSQTPTATSPATNSPATQTVTPDSDPPDGQPGDDPGDTAARHGTVVDGPTPEVAAAH</sequence>
<dbReference type="Gene3D" id="3.20.20.80">
    <property type="entry name" value="Glycosidases"/>
    <property type="match status" value="1"/>
</dbReference>
<keyword evidence="5" id="KW-0812">Transmembrane</keyword>
<evidence type="ECO:0000313" key="7">
    <source>
        <dbReference type="EMBL" id="NKY00348.1"/>
    </source>
</evidence>
<organism evidence="7 8">
    <name type="scientific">Gordonia polyisoprenivorans</name>
    <dbReference type="NCBI Taxonomy" id="84595"/>
    <lineage>
        <taxon>Bacteria</taxon>
        <taxon>Bacillati</taxon>
        <taxon>Actinomycetota</taxon>
        <taxon>Actinomycetes</taxon>
        <taxon>Mycobacteriales</taxon>
        <taxon>Gordoniaceae</taxon>
        <taxon>Gordonia</taxon>
    </lineage>
</organism>
<protein>
    <submittedName>
        <fullName evidence="7">Cellulase family glycosylhydrolase</fullName>
    </submittedName>
</protein>
<dbReference type="Pfam" id="PF00150">
    <property type="entry name" value="Cellulase"/>
    <property type="match status" value="1"/>
</dbReference>
<feature type="domain" description="Glycoside hydrolase family 5" evidence="6">
    <location>
        <begin position="100"/>
        <end position="202"/>
    </location>
</feature>
<dbReference type="Proteomes" id="UP000563898">
    <property type="component" value="Unassembled WGS sequence"/>
</dbReference>
<feature type="region of interest" description="Disordered" evidence="4">
    <location>
        <begin position="231"/>
        <end position="346"/>
    </location>
</feature>
<evidence type="ECO:0000256" key="4">
    <source>
        <dbReference type="SAM" id="MobiDB-lite"/>
    </source>
</evidence>